<gene>
    <name evidence="1" type="ORF">MTR67_023181</name>
</gene>
<evidence type="ECO:0000313" key="2">
    <source>
        <dbReference type="Proteomes" id="UP001234989"/>
    </source>
</evidence>
<name>A0AAF0TRL3_SOLVR</name>
<evidence type="ECO:0000313" key="1">
    <source>
        <dbReference type="EMBL" id="WMV29796.1"/>
    </source>
</evidence>
<dbReference type="Proteomes" id="UP001234989">
    <property type="component" value="Chromosome 5"/>
</dbReference>
<keyword evidence="2" id="KW-1185">Reference proteome</keyword>
<accession>A0AAF0TRL3</accession>
<protein>
    <submittedName>
        <fullName evidence="1">Uncharacterized protein</fullName>
    </submittedName>
</protein>
<dbReference type="EMBL" id="CP133616">
    <property type="protein sequence ID" value="WMV29796.1"/>
    <property type="molecule type" value="Genomic_DNA"/>
</dbReference>
<organism evidence="1 2">
    <name type="scientific">Solanum verrucosum</name>
    <dbReference type="NCBI Taxonomy" id="315347"/>
    <lineage>
        <taxon>Eukaryota</taxon>
        <taxon>Viridiplantae</taxon>
        <taxon>Streptophyta</taxon>
        <taxon>Embryophyta</taxon>
        <taxon>Tracheophyta</taxon>
        <taxon>Spermatophyta</taxon>
        <taxon>Magnoliopsida</taxon>
        <taxon>eudicotyledons</taxon>
        <taxon>Gunneridae</taxon>
        <taxon>Pentapetalae</taxon>
        <taxon>asterids</taxon>
        <taxon>lamiids</taxon>
        <taxon>Solanales</taxon>
        <taxon>Solanaceae</taxon>
        <taxon>Solanoideae</taxon>
        <taxon>Solaneae</taxon>
        <taxon>Solanum</taxon>
    </lineage>
</organism>
<reference evidence="1" key="1">
    <citation type="submission" date="2023-08" db="EMBL/GenBank/DDBJ databases">
        <title>A de novo genome assembly of Solanum verrucosum Schlechtendal, a Mexican diploid species geographically isolated from the other diploid A-genome species in potato relatives.</title>
        <authorList>
            <person name="Hosaka K."/>
        </authorList>
    </citation>
    <scope>NUCLEOTIDE SEQUENCE</scope>
    <source>
        <tissue evidence="1">Young leaves</tissue>
    </source>
</reference>
<dbReference type="AlphaFoldDB" id="A0AAF0TRL3"/>
<proteinExistence type="predicted"/>
<sequence length="102" mass="12081">MNPNVGTTVTRVRDFIRLNPPKFNPSEVKEDIQECIDDAYKVLMIISVMSMKNAELAAYQHKGIFQVWFNQWKEERVIDAGHVDWEKLKNDVLYKFFPLEMM</sequence>